<comment type="caution">
    <text evidence="4">The sequence shown here is derived from an EMBL/GenBank/DDBJ whole genome shotgun (WGS) entry which is preliminary data.</text>
</comment>
<accession>A0ABP1S123</accession>
<reference evidence="4 5" key="1">
    <citation type="submission" date="2024-08" db="EMBL/GenBank/DDBJ databases">
        <authorList>
            <person name="Cucini C."/>
            <person name="Frati F."/>
        </authorList>
    </citation>
    <scope>NUCLEOTIDE SEQUENCE [LARGE SCALE GENOMIC DNA]</scope>
</reference>
<dbReference type="EMBL" id="CAXLJM020000144">
    <property type="protein sequence ID" value="CAL8141057.1"/>
    <property type="molecule type" value="Genomic_DNA"/>
</dbReference>
<dbReference type="PROSITE" id="PS50222">
    <property type="entry name" value="EF_HAND_2"/>
    <property type="match status" value="1"/>
</dbReference>
<evidence type="ECO:0000313" key="5">
    <source>
        <dbReference type="Proteomes" id="UP001642540"/>
    </source>
</evidence>
<dbReference type="Proteomes" id="UP001642540">
    <property type="component" value="Unassembled WGS sequence"/>
</dbReference>
<dbReference type="InterPro" id="IPR011992">
    <property type="entry name" value="EF-hand-dom_pair"/>
</dbReference>
<organism evidence="4 5">
    <name type="scientific">Orchesella dallaii</name>
    <dbReference type="NCBI Taxonomy" id="48710"/>
    <lineage>
        <taxon>Eukaryota</taxon>
        <taxon>Metazoa</taxon>
        <taxon>Ecdysozoa</taxon>
        <taxon>Arthropoda</taxon>
        <taxon>Hexapoda</taxon>
        <taxon>Collembola</taxon>
        <taxon>Entomobryomorpha</taxon>
        <taxon>Entomobryoidea</taxon>
        <taxon>Orchesellidae</taxon>
        <taxon>Orchesellinae</taxon>
        <taxon>Orchesella</taxon>
    </lineage>
</organism>
<evidence type="ECO:0000259" key="3">
    <source>
        <dbReference type="PROSITE" id="PS50222"/>
    </source>
</evidence>
<feature type="domain" description="EF-hand" evidence="3">
    <location>
        <begin position="116"/>
        <end position="143"/>
    </location>
</feature>
<keyword evidence="5" id="KW-1185">Reference proteome</keyword>
<dbReference type="SUPFAM" id="SSF47473">
    <property type="entry name" value="EF-hand"/>
    <property type="match status" value="1"/>
</dbReference>
<gene>
    <name evidence="4" type="ORF">ODALV1_LOCUS28553</name>
</gene>
<name>A0ABP1S123_9HEXA</name>
<dbReference type="Gene3D" id="1.10.238.10">
    <property type="entry name" value="EF-hand"/>
    <property type="match status" value="1"/>
</dbReference>
<dbReference type="Gene3D" id="3.30.70.2800">
    <property type="match status" value="1"/>
</dbReference>
<evidence type="ECO:0000256" key="2">
    <source>
        <dbReference type="SAM" id="SignalP"/>
    </source>
</evidence>
<evidence type="ECO:0000313" key="4">
    <source>
        <dbReference type="EMBL" id="CAL8141057.1"/>
    </source>
</evidence>
<protein>
    <recommendedName>
        <fullName evidence="3">EF-hand domain-containing protein</fullName>
    </recommendedName>
</protein>
<feature type="chain" id="PRO_5047363184" description="EF-hand domain-containing protein" evidence="2">
    <location>
        <begin position="25"/>
        <end position="143"/>
    </location>
</feature>
<dbReference type="InterPro" id="IPR002048">
    <property type="entry name" value="EF_hand_dom"/>
</dbReference>
<feature type="signal peptide" evidence="2">
    <location>
        <begin position="1"/>
        <end position="24"/>
    </location>
</feature>
<dbReference type="PROSITE" id="PS00018">
    <property type="entry name" value="EF_HAND_1"/>
    <property type="match status" value="1"/>
</dbReference>
<sequence length="143" mass="15906">MANFFLSPAFLLIVSITLVIISESQVESQCCHASFGRRRCADGKRGTPCCGKESCNIFCCNCGSCRSGKSKRDVEDNIVSQTGDREHLHDLNKDGFYDLLEARQLLRSGACGNYSEKVGKFPSEFDRMDKDKDGKLSYEEING</sequence>
<keyword evidence="2" id="KW-0732">Signal</keyword>
<proteinExistence type="predicted"/>
<keyword evidence="1" id="KW-0106">Calcium</keyword>
<dbReference type="InterPro" id="IPR018247">
    <property type="entry name" value="EF_Hand_1_Ca_BS"/>
</dbReference>
<evidence type="ECO:0000256" key="1">
    <source>
        <dbReference type="ARBA" id="ARBA00022837"/>
    </source>
</evidence>